<keyword evidence="8" id="KW-1185">Reference proteome</keyword>
<dbReference type="AlphaFoldDB" id="A0A5Q2MZH7"/>
<evidence type="ECO:0000256" key="1">
    <source>
        <dbReference type="ARBA" id="ARBA00023224"/>
    </source>
</evidence>
<dbReference type="GO" id="GO:0007165">
    <property type="term" value="P:signal transduction"/>
    <property type="evidence" value="ECO:0007669"/>
    <property type="project" value="UniProtKB-KW"/>
</dbReference>
<dbReference type="Pfam" id="PF00672">
    <property type="entry name" value="HAMP"/>
    <property type="match status" value="1"/>
</dbReference>
<gene>
    <name evidence="7" type="ORF">FTV88_1989</name>
</gene>
<feature type="domain" description="Methyl-accepting transducer" evidence="5">
    <location>
        <begin position="123"/>
        <end position="359"/>
    </location>
</feature>
<dbReference type="InterPro" id="IPR004089">
    <property type="entry name" value="MCPsignal_dom"/>
</dbReference>
<dbReference type="RefSeq" id="WP_153725345.1">
    <property type="nucleotide sequence ID" value="NZ_CP045875.1"/>
</dbReference>
<dbReference type="Gene3D" id="1.10.287.950">
    <property type="entry name" value="Methyl-accepting chemotaxis protein"/>
    <property type="match status" value="1"/>
</dbReference>
<evidence type="ECO:0000256" key="4">
    <source>
        <dbReference type="SAM" id="Phobius"/>
    </source>
</evidence>
<reference evidence="8" key="1">
    <citation type="submission" date="2019-11" db="EMBL/GenBank/DDBJ databases">
        <title>Genome sequence of Heliorestis convoluta strain HH, an alkaliphilic and minimalistic phototrophic bacterium from a soda lake in Egypt.</title>
        <authorList>
            <person name="Dewey E.D."/>
            <person name="Stokes L.M."/>
            <person name="Burchell B.M."/>
            <person name="Shaffer K.N."/>
            <person name="Huntington A.M."/>
            <person name="Baker J.M."/>
            <person name="Nadendla S."/>
            <person name="Giglio M.G."/>
            <person name="Touchman J.W."/>
            <person name="Blankenship R.E."/>
            <person name="Madigan M.T."/>
            <person name="Sattley W.M."/>
        </authorList>
    </citation>
    <scope>NUCLEOTIDE SEQUENCE [LARGE SCALE GENOMIC DNA]</scope>
    <source>
        <strain evidence="8">HH</strain>
    </source>
</reference>
<protein>
    <submittedName>
        <fullName evidence="7">Methyl-accepting chemotaxis (MCP) signaling domain protein</fullName>
    </submittedName>
</protein>
<proteinExistence type="inferred from homology"/>
<dbReference type="InterPro" id="IPR003660">
    <property type="entry name" value="HAMP_dom"/>
</dbReference>
<dbReference type="PANTHER" id="PTHR32089">
    <property type="entry name" value="METHYL-ACCEPTING CHEMOTAXIS PROTEIN MCPB"/>
    <property type="match status" value="1"/>
</dbReference>
<organism evidence="7 8">
    <name type="scientific">Heliorestis convoluta</name>
    <dbReference type="NCBI Taxonomy" id="356322"/>
    <lineage>
        <taxon>Bacteria</taxon>
        <taxon>Bacillati</taxon>
        <taxon>Bacillota</taxon>
        <taxon>Clostridia</taxon>
        <taxon>Eubacteriales</taxon>
        <taxon>Heliobacteriaceae</taxon>
        <taxon>Heliorestis</taxon>
    </lineage>
</organism>
<evidence type="ECO:0000313" key="7">
    <source>
        <dbReference type="EMBL" id="QGG48087.1"/>
    </source>
</evidence>
<feature type="domain" description="HAMP" evidence="6">
    <location>
        <begin position="52"/>
        <end position="104"/>
    </location>
</feature>
<evidence type="ECO:0000256" key="3">
    <source>
        <dbReference type="PROSITE-ProRule" id="PRU00284"/>
    </source>
</evidence>
<evidence type="ECO:0000313" key="8">
    <source>
        <dbReference type="Proteomes" id="UP000366051"/>
    </source>
</evidence>
<dbReference type="PROSITE" id="PS50885">
    <property type="entry name" value="HAMP"/>
    <property type="match status" value="1"/>
</dbReference>
<evidence type="ECO:0000256" key="2">
    <source>
        <dbReference type="ARBA" id="ARBA00029447"/>
    </source>
</evidence>
<keyword evidence="4" id="KW-0812">Transmembrane</keyword>
<dbReference type="OrthoDB" id="2513043at2"/>
<dbReference type="SUPFAM" id="SSF58104">
    <property type="entry name" value="Methyl-accepting chemotaxis protein (MCP) signaling domain"/>
    <property type="match status" value="1"/>
</dbReference>
<accession>A0A5Q2MZH7</accession>
<dbReference type="PANTHER" id="PTHR32089:SF112">
    <property type="entry name" value="LYSOZYME-LIKE PROTEIN-RELATED"/>
    <property type="match status" value="1"/>
</dbReference>
<dbReference type="PROSITE" id="PS50111">
    <property type="entry name" value="CHEMOTAXIS_TRANSDUC_2"/>
    <property type="match status" value="1"/>
</dbReference>
<keyword evidence="4" id="KW-1133">Transmembrane helix</keyword>
<dbReference type="SMART" id="SM00283">
    <property type="entry name" value="MA"/>
    <property type="match status" value="1"/>
</dbReference>
<dbReference type="SMART" id="SM00304">
    <property type="entry name" value="HAMP"/>
    <property type="match status" value="1"/>
</dbReference>
<dbReference type="CDD" id="cd06225">
    <property type="entry name" value="HAMP"/>
    <property type="match status" value="1"/>
</dbReference>
<feature type="transmembrane region" description="Helical" evidence="4">
    <location>
        <begin position="36"/>
        <end position="55"/>
    </location>
</feature>
<dbReference type="EMBL" id="CP045875">
    <property type="protein sequence ID" value="QGG48087.1"/>
    <property type="molecule type" value="Genomic_DNA"/>
</dbReference>
<dbReference type="Pfam" id="PF00015">
    <property type="entry name" value="MCPsignal"/>
    <property type="match status" value="1"/>
</dbReference>
<dbReference type="GO" id="GO:0016020">
    <property type="term" value="C:membrane"/>
    <property type="evidence" value="ECO:0007669"/>
    <property type="project" value="InterPro"/>
</dbReference>
<keyword evidence="4" id="KW-0472">Membrane</keyword>
<dbReference type="KEGG" id="hcv:FTV88_1989"/>
<comment type="similarity">
    <text evidence="2">Belongs to the methyl-accepting chemotaxis (MCP) protein family.</text>
</comment>
<dbReference type="Proteomes" id="UP000366051">
    <property type="component" value="Chromosome"/>
</dbReference>
<name>A0A5Q2MZH7_9FIRM</name>
<keyword evidence="1 3" id="KW-0807">Transducer</keyword>
<evidence type="ECO:0000259" key="5">
    <source>
        <dbReference type="PROSITE" id="PS50111"/>
    </source>
</evidence>
<sequence length="409" mass="44287">MKSKPSIDLLLFLLILFTGSLIQLIAHIVNFPWLGYTVPFILATISYLLVNIIVLRPIRELIERAQAVRQGDLTQEVTVKAYGTIGVLGETIGDMTEKLRNLVTKIQDDSKSLTEASTSLSKAVHVSDSNIQELAATTEEASAGAQEQSANMEELQATFEEIGASVEEIAASAEHASGAASKALQVSEEGDKAVHQMIEKLISVNKSTIGLQEVIEKLEISSDKISEMVTTITHISEQTNLLALNAAIEAARAGEHGRGFAVVAEEVRKLAEESKESANQIIEIVKTNAKNAQQGVQEIEQVRDEITESQKLADKAKFSLANIMESSREIDTNSSNIASAVEQQATAINDMMNSAQVITEASQQIAEGSQKASSTLEEQASTANMLNEVSNKVQTMSEELESLTKQFKI</sequence>
<evidence type="ECO:0000259" key="6">
    <source>
        <dbReference type="PROSITE" id="PS50885"/>
    </source>
</evidence>